<dbReference type="Gene3D" id="3.40.1440.10">
    <property type="entry name" value="GIY-YIG endonuclease"/>
    <property type="match status" value="1"/>
</dbReference>
<comment type="caution">
    <text evidence="2">The sequence shown here is derived from an EMBL/GenBank/DDBJ whole genome shotgun (WGS) entry which is preliminary data.</text>
</comment>
<organism evidence="2">
    <name type="scientific">marine sediment metagenome</name>
    <dbReference type="NCBI Taxonomy" id="412755"/>
    <lineage>
        <taxon>unclassified sequences</taxon>
        <taxon>metagenomes</taxon>
        <taxon>ecological metagenomes</taxon>
    </lineage>
</organism>
<dbReference type="EMBL" id="LAZR01035413">
    <property type="protein sequence ID" value="KKL27572.1"/>
    <property type="molecule type" value="Genomic_DNA"/>
</dbReference>
<sequence length="106" mass="12266">MDITIYGIYDPTNNNILKYIGKTTTKLNRRLSNHIYRAKSGRSKSLLSKWILELCDFGYNPVIMTIFVYNDDNINWQECEKFWISKFLQSGIKLLNQTVGGNGAHT</sequence>
<accession>A0A0F9CM97</accession>
<protein>
    <recommendedName>
        <fullName evidence="1">GIY-YIG domain-containing protein</fullName>
    </recommendedName>
</protein>
<dbReference type="InterPro" id="IPR035901">
    <property type="entry name" value="GIY-YIG_endonuc_sf"/>
</dbReference>
<evidence type="ECO:0000313" key="2">
    <source>
        <dbReference type="EMBL" id="KKL27572.1"/>
    </source>
</evidence>
<evidence type="ECO:0000259" key="1">
    <source>
        <dbReference type="Pfam" id="PF01541"/>
    </source>
</evidence>
<dbReference type="InterPro" id="IPR000305">
    <property type="entry name" value="GIY-YIG_endonuc"/>
</dbReference>
<dbReference type="Pfam" id="PF01541">
    <property type="entry name" value="GIY-YIG"/>
    <property type="match status" value="1"/>
</dbReference>
<dbReference type="AlphaFoldDB" id="A0A0F9CM97"/>
<reference evidence="2" key="1">
    <citation type="journal article" date="2015" name="Nature">
        <title>Complex archaea that bridge the gap between prokaryotes and eukaryotes.</title>
        <authorList>
            <person name="Spang A."/>
            <person name="Saw J.H."/>
            <person name="Jorgensen S.L."/>
            <person name="Zaremba-Niedzwiedzka K."/>
            <person name="Martijn J."/>
            <person name="Lind A.E."/>
            <person name="van Eijk R."/>
            <person name="Schleper C."/>
            <person name="Guy L."/>
            <person name="Ettema T.J."/>
        </authorList>
    </citation>
    <scope>NUCLEOTIDE SEQUENCE</scope>
</reference>
<proteinExistence type="predicted"/>
<feature type="domain" description="GIY-YIG" evidence="1">
    <location>
        <begin position="5"/>
        <end position="89"/>
    </location>
</feature>
<dbReference type="SUPFAM" id="SSF82771">
    <property type="entry name" value="GIY-YIG endonuclease"/>
    <property type="match status" value="1"/>
</dbReference>
<name>A0A0F9CM97_9ZZZZ</name>
<gene>
    <name evidence="2" type="ORF">LCGC14_2383800</name>
</gene>